<dbReference type="InterPro" id="IPR050469">
    <property type="entry name" value="Diguanylate_Cyclase"/>
</dbReference>
<dbReference type="Pfam" id="PF00990">
    <property type="entry name" value="GGDEF"/>
    <property type="match status" value="1"/>
</dbReference>
<dbReference type="Pfam" id="PF20975">
    <property type="entry name" value="DGCcoil"/>
    <property type="match status" value="1"/>
</dbReference>
<dbReference type="PANTHER" id="PTHR45138">
    <property type="entry name" value="REGULATORY COMPONENTS OF SENSORY TRANSDUCTION SYSTEM"/>
    <property type="match status" value="1"/>
</dbReference>
<name>A0A7Y4E1T8_9VIBR</name>
<protein>
    <recommendedName>
        <fullName evidence="1">diguanylate cyclase</fullName>
        <ecNumber evidence="1">2.7.7.65</ecNumber>
    </recommendedName>
</protein>
<dbReference type="InterPro" id="IPR048516">
    <property type="entry name" value="DGCcoil"/>
</dbReference>
<dbReference type="EMBL" id="VTYN01000009">
    <property type="protein sequence ID" value="NOH48582.1"/>
    <property type="molecule type" value="Genomic_DNA"/>
</dbReference>
<dbReference type="GO" id="GO:0052621">
    <property type="term" value="F:diguanylate cyclase activity"/>
    <property type="evidence" value="ECO:0007669"/>
    <property type="project" value="UniProtKB-EC"/>
</dbReference>
<dbReference type="EC" id="2.7.7.65" evidence="1"/>
<proteinExistence type="predicted"/>
<dbReference type="InterPro" id="IPR029787">
    <property type="entry name" value="Nucleotide_cyclase"/>
</dbReference>
<dbReference type="SMART" id="SM00267">
    <property type="entry name" value="GGDEF"/>
    <property type="match status" value="1"/>
</dbReference>
<comment type="catalytic activity">
    <reaction evidence="2">
        <text>2 GTP = 3',3'-c-di-GMP + 2 diphosphate</text>
        <dbReference type="Rhea" id="RHEA:24898"/>
        <dbReference type="ChEBI" id="CHEBI:33019"/>
        <dbReference type="ChEBI" id="CHEBI:37565"/>
        <dbReference type="ChEBI" id="CHEBI:58805"/>
        <dbReference type="EC" id="2.7.7.65"/>
    </reaction>
</comment>
<evidence type="ECO:0000313" key="4">
    <source>
        <dbReference type="EMBL" id="NOH48582.1"/>
    </source>
</evidence>
<dbReference type="Proteomes" id="UP000572072">
    <property type="component" value="Unassembled WGS sequence"/>
</dbReference>
<dbReference type="CDD" id="cd01949">
    <property type="entry name" value="GGDEF"/>
    <property type="match status" value="1"/>
</dbReference>
<evidence type="ECO:0000313" key="5">
    <source>
        <dbReference type="Proteomes" id="UP000572072"/>
    </source>
</evidence>
<feature type="domain" description="GGDEF" evidence="3">
    <location>
        <begin position="391"/>
        <end position="521"/>
    </location>
</feature>
<dbReference type="PANTHER" id="PTHR45138:SF9">
    <property type="entry name" value="DIGUANYLATE CYCLASE DGCM-RELATED"/>
    <property type="match status" value="1"/>
</dbReference>
<evidence type="ECO:0000256" key="2">
    <source>
        <dbReference type="ARBA" id="ARBA00034247"/>
    </source>
</evidence>
<organism evidence="4 5">
    <name type="scientific">Vibrio rotiferianus</name>
    <dbReference type="NCBI Taxonomy" id="190895"/>
    <lineage>
        <taxon>Bacteria</taxon>
        <taxon>Pseudomonadati</taxon>
        <taxon>Pseudomonadota</taxon>
        <taxon>Gammaproteobacteria</taxon>
        <taxon>Vibrionales</taxon>
        <taxon>Vibrionaceae</taxon>
        <taxon>Vibrio</taxon>
    </lineage>
</organism>
<evidence type="ECO:0000256" key="1">
    <source>
        <dbReference type="ARBA" id="ARBA00012528"/>
    </source>
</evidence>
<evidence type="ECO:0000259" key="3">
    <source>
        <dbReference type="PROSITE" id="PS50887"/>
    </source>
</evidence>
<accession>A0A7Y4E1T8</accession>
<comment type="caution">
    <text evidence="4">The sequence shown here is derived from an EMBL/GenBank/DDBJ whole genome shotgun (WGS) entry which is preliminary data.</text>
</comment>
<dbReference type="SUPFAM" id="SSF55073">
    <property type="entry name" value="Nucleotide cyclase"/>
    <property type="match status" value="1"/>
</dbReference>
<dbReference type="AlphaFoldDB" id="A0A7Y4E1T8"/>
<dbReference type="InterPro" id="IPR000160">
    <property type="entry name" value="GGDEF_dom"/>
</dbReference>
<dbReference type="PROSITE" id="PS50887">
    <property type="entry name" value="GGDEF"/>
    <property type="match status" value="1"/>
</dbReference>
<dbReference type="Gene3D" id="3.30.70.270">
    <property type="match status" value="1"/>
</dbReference>
<dbReference type="InterPro" id="IPR043128">
    <property type="entry name" value="Rev_trsase/Diguanyl_cyclase"/>
</dbReference>
<dbReference type="NCBIfam" id="TIGR00254">
    <property type="entry name" value="GGDEF"/>
    <property type="match status" value="1"/>
</dbReference>
<sequence>MGILESDIQSQLHQLSCQLDQLRLAHRDTSLKFKREQQVLKRVVASLTSACQGSSTQVTNYLLEIQRELEHQQDITSLIPRLAVLERVLKQQSMAMEKQNGYLDEQIKHSGETLQRITGLPAQLKRELRNLMSFSEVHAGKKVDQAVKLLSIYERALKIITSNSRLNLGELENSPDKSQLECLASDLQYTITELDFEGESGEQLLDIRAKLLLGVNAQSLIELTLNTLKLVVEATKFERKSSEQFLDQLNTSLSSNLKTAHQNVDQHQTYFEHRQDLNSELCSLVDRTQTTLDQAAELEALKAGMSPLLVQIASLTERLKMTEEREQALQERLSYSKNQLEAVFETTQDYRRRLEDQAQRMLLDPLTKVYNRAAFNDRLELEYRRWIRSQQNLRVVLFDVDNFKAVNDSYGYTAGDKALKILARTMRKRISDTDTVGRFGGEEFILLIPDQSEEYTLDLLKQIQRDVSQLPFKFREQNIMITLTAVSTSFKESDSPEYVLDRLGSMLKETKQRGTNQVSWN</sequence>
<reference evidence="4 5" key="1">
    <citation type="submission" date="2019-08" db="EMBL/GenBank/DDBJ databases">
        <title>Draft genome sequencing and comparative genomics of hatchery-associated Vibrios.</title>
        <authorList>
            <person name="Kehlet-Delgado H."/>
            <person name="Mueller R.S."/>
        </authorList>
    </citation>
    <scope>NUCLEOTIDE SEQUENCE [LARGE SCALE GENOMIC DNA]</scope>
    <source>
        <strain evidence="4 5">00-78-3</strain>
    </source>
</reference>
<dbReference type="RefSeq" id="WP_171357930.1">
    <property type="nucleotide sequence ID" value="NZ_JBEWWM010000010.1"/>
</dbReference>
<gene>
    <name evidence="4" type="ORF">F0262_10985</name>
</gene>